<protein>
    <submittedName>
        <fullName evidence="2">Uncharacterized protein</fullName>
    </submittedName>
</protein>
<dbReference type="AlphaFoldDB" id="A0A956LXN2"/>
<evidence type="ECO:0000313" key="2">
    <source>
        <dbReference type="EMBL" id="MCA9726872.1"/>
    </source>
</evidence>
<gene>
    <name evidence="2" type="ORF">KC729_04255</name>
</gene>
<name>A0A956LXN2_UNCEI</name>
<evidence type="ECO:0000313" key="3">
    <source>
        <dbReference type="Proteomes" id="UP000697710"/>
    </source>
</evidence>
<sequence>MQTTLTHPVDLLLSHDFDGLMVPPGDVCVSLYLPTHHAGREIRQDPIRLKNLARRAEESLRTRGLRDGEIPAILHPVRKLLEDGIFWHYQSRGLAIFLAPNWNRFFRLPLPFEELAVVGDRFHLKPLLPLLTRSNDFFVLALSQKRVRLFRCGNHVTEEVELEEDVPRNKDEALGWDDRPKQGRQGFAGGGRTASRGHGPGREDEKVDLERFCQLIDKGLTRILPNHATPLVISGTDPLVGIYREVSSYPHLEPHAVPGNPDQLEPEELHVRAWEIVRPRFDRVAAEQRTRFEELANKRSSLAAVRVESVVPAAMSGRVEVLFVPLTEQCWGSFDREEMTVSVHGQRHPGDEDLLDLAAVQTFARGGTVHAVASEDLPGPGPVAAILRY</sequence>
<accession>A0A956LXN2</accession>
<reference evidence="2" key="1">
    <citation type="submission" date="2020-04" db="EMBL/GenBank/DDBJ databases">
        <authorList>
            <person name="Zhang T."/>
        </authorList>
    </citation>
    <scope>NUCLEOTIDE SEQUENCE</scope>
    <source>
        <strain evidence="2">HKST-UBA01</strain>
    </source>
</reference>
<reference evidence="2" key="2">
    <citation type="journal article" date="2021" name="Microbiome">
        <title>Successional dynamics and alternative stable states in a saline activated sludge microbial community over 9 years.</title>
        <authorList>
            <person name="Wang Y."/>
            <person name="Ye J."/>
            <person name="Ju F."/>
            <person name="Liu L."/>
            <person name="Boyd J.A."/>
            <person name="Deng Y."/>
            <person name="Parks D.H."/>
            <person name="Jiang X."/>
            <person name="Yin X."/>
            <person name="Woodcroft B.J."/>
            <person name="Tyson G.W."/>
            <person name="Hugenholtz P."/>
            <person name="Polz M.F."/>
            <person name="Zhang T."/>
        </authorList>
    </citation>
    <scope>NUCLEOTIDE SEQUENCE</scope>
    <source>
        <strain evidence="2">HKST-UBA01</strain>
    </source>
</reference>
<feature type="region of interest" description="Disordered" evidence="1">
    <location>
        <begin position="171"/>
        <end position="204"/>
    </location>
</feature>
<dbReference type="EMBL" id="JAGQHR010000078">
    <property type="protein sequence ID" value="MCA9726872.1"/>
    <property type="molecule type" value="Genomic_DNA"/>
</dbReference>
<dbReference type="Pfam" id="PF18845">
    <property type="entry name" value="baeRF_family3"/>
    <property type="match status" value="1"/>
</dbReference>
<evidence type="ECO:0000256" key="1">
    <source>
        <dbReference type="SAM" id="MobiDB-lite"/>
    </source>
</evidence>
<comment type="caution">
    <text evidence="2">The sequence shown here is derived from an EMBL/GenBank/DDBJ whole genome shotgun (WGS) entry which is preliminary data.</text>
</comment>
<organism evidence="2 3">
    <name type="scientific">Eiseniibacteriota bacterium</name>
    <dbReference type="NCBI Taxonomy" id="2212470"/>
    <lineage>
        <taxon>Bacteria</taxon>
        <taxon>Candidatus Eiseniibacteriota</taxon>
    </lineage>
</organism>
<dbReference type="Proteomes" id="UP000697710">
    <property type="component" value="Unassembled WGS sequence"/>
</dbReference>
<dbReference type="InterPro" id="IPR041289">
    <property type="entry name" value="Bact_RF_family3"/>
</dbReference>
<feature type="compositionally biased region" description="Basic and acidic residues" evidence="1">
    <location>
        <begin position="171"/>
        <end position="181"/>
    </location>
</feature>
<proteinExistence type="predicted"/>